<dbReference type="PANTHER" id="PTHR22594:SF34">
    <property type="entry name" value="ASPARAGINE--TRNA LIGASE, MITOCHONDRIAL-RELATED"/>
    <property type="match status" value="1"/>
</dbReference>
<organism evidence="10 11">
    <name type="scientific">Tetrahymena thermophila (strain SB210)</name>
    <dbReference type="NCBI Taxonomy" id="312017"/>
    <lineage>
        <taxon>Eukaryota</taxon>
        <taxon>Sar</taxon>
        <taxon>Alveolata</taxon>
        <taxon>Ciliophora</taxon>
        <taxon>Intramacronucleata</taxon>
        <taxon>Oligohymenophorea</taxon>
        <taxon>Hymenostomatida</taxon>
        <taxon>Tetrahymenina</taxon>
        <taxon>Tetrahymenidae</taxon>
        <taxon>Tetrahymena</taxon>
    </lineage>
</organism>
<dbReference type="EMBL" id="GG662490">
    <property type="protein sequence ID" value="EAR84491.2"/>
    <property type="molecule type" value="Genomic_DNA"/>
</dbReference>
<dbReference type="NCBIfam" id="TIGR00457">
    <property type="entry name" value="asnS"/>
    <property type="match status" value="1"/>
</dbReference>
<keyword evidence="11" id="KW-1185">Reference proteome</keyword>
<evidence type="ECO:0000256" key="6">
    <source>
        <dbReference type="ARBA" id="ARBA00022917"/>
    </source>
</evidence>
<comment type="similarity">
    <text evidence="1">Belongs to the class-II aminoacyl-tRNA synthetase family.</text>
</comment>
<dbReference type="Proteomes" id="UP000009168">
    <property type="component" value="Unassembled WGS sequence"/>
</dbReference>
<dbReference type="SUPFAM" id="SSF55681">
    <property type="entry name" value="Class II aaRS and biotin synthetases"/>
    <property type="match status" value="1"/>
</dbReference>
<dbReference type="Pfam" id="PF00152">
    <property type="entry name" value="tRNA-synt_2"/>
    <property type="match status" value="1"/>
</dbReference>
<evidence type="ECO:0000259" key="9">
    <source>
        <dbReference type="PROSITE" id="PS50862"/>
    </source>
</evidence>
<evidence type="ECO:0000256" key="8">
    <source>
        <dbReference type="SAM" id="MobiDB-lite"/>
    </source>
</evidence>
<evidence type="ECO:0000256" key="5">
    <source>
        <dbReference type="ARBA" id="ARBA00022840"/>
    </source>
</evidence>
<dbReference type="HAMAP" id="MF_00534">
    <property type="entry name" value="Asn_tRNA_synth"/>
    <property type="match status" value="1"/>
</dbReference>
<dbReference type="KEGG" id="tet:TTHERM_00691890"/>
<evidence type="ECO:0000256" key="7">
    <source>
        <dbReference type="ARBA" id="ARBA00023146"/>
    </source>
</evidence>
<dbReference type="PRINTS" id="PR01042">
    <property type="entry name" value="TRNASYNTHASP"/>
</dbReference>
<dbReference type="GO" id="GO:0005524">
    <property type="term" value="F:ATP binding"/>
    <property type="evidence" value="ECO:0007669"/>
    <property type="project" value="UniProtKB-KW"/>
</dbReference>
<dbReference type="InterPro" id="IPR004364">
    <property type="entry name" value="Aa-tRNA-synt_II"/>
</dbReference>
<evidence type="ECO:0000256" key="2">
    <source>
        <dbReference type="ARBA" id="ARBA00012816"/>
    </source>
</evidence>
<dbReference type="GO" id="GO:0004816">
    <property type="term" value="F:asparagine-tRNA ligase activity"/>
    <property type="evidence" value="ECO:0007669"/>
    <property type="project" value="UniProtKB-EC"/>
</dbReference>
<proteinExistence type="inferred from homology"/>
<dbReference type="eggNOG" id="KOG0554">
    <property type="taxonomic scope" value="Eukaryota"/>
</dbReference>
<sequence>MEEGTYFLNSDEMRNTLLFKYFCTVAKTAVNTAKEVSEVKPVKETKPAKEPKAPKEQKPKEAKEQKETKAPVVEEKPFTYDFTEDLKLVNHSFEKVRLNPTTSYVVPPELMNKPSSQYLVGSVEKISNILIDPENYIGKVGTVAGWARTTRAAGKDLFFIELNDGTCQKGIQIVVSSGTIENYDTVVKINTATSVKVTGLFVKPEGGSEKVEVKIGSAEHKVEILGAIDPALSKTYPMAKKFHTVEKLREIAHLRPRSNLIGCVARIRNNLAYATHIYFQSNGFQYIHTPLITASDCEGAGEMFQVTTTLPKPEESLLKVKDKVLDKEGRIDYSKDFFKKPAFLTVSGQLSVENYCCALSNVYTFGPTFRAEVSHTTRHLAEFWMIEPELAFADVHDVMDCAEGYVKFCLEYVLTNNKSDLEFLQNALKKPELVEYLKGLISGPFARLSYTDAITLLQKAVANGKVFENKVEWGEELATEHERFLAEVVFKKPVAVYNYPKGFKAFYMRLNEDGKTVAAFDMLAPQVGELIGGSQREERLDVLEKRMIESGLNPADYWWYLDLRRYGTVPHGGFGLGFERLCMLCSGVDNVRDVIPFPRTHGNAEF</sequence>
<dbReference type="CDD" id="cd04318">
    <property type="entry name" value="EcAsnRS_like_N"/>
    <property type="match status" value="1"/>
</dbReference>
<dbReference type="AlphaFoldDB" id="I7MCP6"/>
<evidence type="ECO:0000313" key="11">
    <source>
        <dbReference type="Proteomes" id="UP000009168"/>
    </source>
</evidence>
<dbReference type="GO" id="GO:0006421">
    <property type="term" value="P:asparaginyl-tRNA aminoacylation"/>
    <property type="evidence" value="ECO:0007669"/>
    <property type="project" value="InterPro"/>
</dbReference>
<feature type="region of interest" description="Disordered" evidence="8">
    <location>
        <begin position="34"/>
        <end position="70"/>
    </location>
</feature>
<accession>I7MCP6</accession>
<dbReference type="OrthoDB" id="1931232at2759"/>
<dbReference type="PANTHER" id="PTHR22594">
    <property type="entry name" value="ASPARTYL/LYSYL-TRNA SYNTHETASE"/>
    <property type="match status" value="1"/>
</dbReference>
<reference evidence="11" key="1">
    <citation type="journal article" date="2006" name="PLoS Biol.">
        <title>Macronuclear genome sequence of the ciliate Tetrahymena thermophila, a model eukaryote.</title>
        <authorList>
            <person name="Eisen J.A."/>
            <person name="Coyne R.S."/>
            <person name="Wu M."/>
            <person name="Wu D."/>
            <person name="Thiagarajan M."/>
            <person name="Wortman J.R."/>
            <person name="Badger J.H."/>
            <person name="Ren Q."/>
            <person name="Amedeo P."/>
            <person name="Jones K.M."/>
            <person name="Tallon L.J."/>
            <person name="Delcher A.L."/>
            <person name="Salzberg S.L."/>
            <person name="Silva J.C."/>
            <person name="Haas B.J."/>
            <person name="Majoros W.H."/>
            <person name="Farzad M."/>
            <person name="Carlton J.M."/>
            <person name="Smith R.K. Jr."/>
            <person name="Garg J."/>
            <person name="Pearlman R.E."/>
            <person name="Karrer K.M."/>
            <person name="Sun L."/>
            <person name="Manning G."/>
            <person name="Elde N.C."/>
            <person name="Turkewitz A.P."/>
            <person name="Asai D.J."/>
            <person name="Wilkes D.E."/>
            <person name="Wang Y."/>
            <person name="Cai H."/>
            <person name="Collins K."/>
            <person name="Stewart B.A."/>
            <person name="Lee S.R."/>
            <person name="Wilamowska K."/>
            <person name="Weinberg Z."/>
            <person name="Ruzzo W.L."/>
            <person name="Wloga D."/>
            <person name="Gaertig J."/>
            <person name="Frankel J."/>
            <person name="Tsao C.-C."/>
            <person name="Gorovsky M.A."/>
            <person name="Keeling P.J."/>
            <person name="Waller R.F."/>
            <person name="Patron N.J."/>
            <person name="Cherry J.M."/>
            <person name="Stover N.A."/>
            <person name="Krieger C.J."/>
            <person name="del Toro C."/>
            <person name="Ryder H.F."/>
            <person name="Williamson S.C."/>
            <person name="Barbeau R.A."/>
            <person name="Hamilton E.P."/>
            <person name="Orias E."/>
        </authorList>
    </citation>
    <scope>NUCLEOTIDE SEQUENCE [LARGE SCALE GENOMIC DNA]</scope>
    <source>
        <strain evidence="11">SB210</strain>
    </source>
</reference>
<feature type="compositionally biased region" description="Basic and acidic residues" evidence="8">
    <location>
        <begin position="35"/>
        <end position="70"/>
    </location>
</feature>
<evidence type="ECO:0000313" key="10">
    <source>
        <dbReference type="EMBL" id="EAR84491.2"/>
    </source>
</evidence>
<evidence type="ECO:0000256" key="4">
    <source>
        <dbReference type="ARBA" id="ARBA00022741"/>
    </source>
</evidence>
<dbReference type="InterPro" id="IPR004522">
    <property type="entry name" value="Asn-tRNA-ligase"/>
</dbReference>
<dbReference type="NCBIfam" id="NF003037">
    <property type="entry name" value="PRK03932.1"/>
    <property type="match status" value="1"/>
</dbReference>
<gene>
    <name evidence="10" type="ORF">TTHERM_00691890</name>
</gene>
<name>I7MCP6_TETTS</name>
<dbReference type="InterPro" id="IPR045864">
    <property type="entry name" value="aa-tRNA-synth_II/BPL/LPL"/>
</dbReference>
<dbReference type="PROSITE" id="PS50862">
    <property type="entry name" value="AA_TRNA_LIGASE_II"/>
    <property type="match status" value="1"/>
</dbReference>
<dbReference type="GeneID" id="7830829"/>
<dbReference type="GO" id="GO:0005739">
    <property type="term" value="C:mitochondrion"/>
    <property type="evidence" value="ECO:0007669"/>
    <property type="project" value="TreeGrafter"/>
</dbReference>
<dbReference type="STRING" id="312017.I7MCP6"/>
<protein>
    <recommendedName>
        <fullName evidence="2">asparagine--tRNA ligase</fullName>
        <ecNumber evidence="2">6.1.1.22</ecNumber>
    </recommendedName>
</protein>
<dbReference type="RefSeq" id="XP_001032154.2">
    <property type="nucleotide sequence ID" value="XM_001032154.2"/>
</dbReference>
<dbReference type="SUPFAM" id="SSF50249">
    <property type="entry name" value="Nucleic acid-binding proteins"/>
    <property type="match status" value="1"/>
</dbReference>
<keyword evidence="4" id="KW-0547">Nucleotide-binding</keyword>
<keyword evidence="6" id="KW-0648">Protein biosynthesis</keyword>
<evidence type="ECO:0000256" key="1">
    <source>
        <dbReference type="ARBA" id="ARBA00008226"/>
    </source>
</evidence>
<dbReference type="InterPro" id="IPR002312">
    <property type="entry name" value="Asp/Asn-tRNA-synth_IIb"/>
</dbReference>
<dbReference type="CDD" id="cd00776">
    <property type="entry name" value="AsxRS_core"/>
    <property type="match status" value="1"/>
</dbReference>
<dbReference type="EC" id="6.1.1.22" evidence="2"/>
<feature type="domain" description="Aminoacyl-transfer RNA synthetases class-II family profile" evidence="9">
    <location>
        <begin position="266"/>
        <end position="596"/>
    </location>
</feature>
<dbReference type="InParanoid" id="I7MCP6"/>
<keyword evidence="7" id="KW-0030">Aminoacyl-tRNA synthetase</keyword>
<evidence type="ECO:0000256" key="3">
    <source>
        <dbReference type="ARBA" id="ARBA00022598"/>
    </source>
</evidence>
<dbReference type="Gene3D" id="3.30.930.10">
    <property type="entry name" value="Bira Bifunctional Protein, Domain 2"/>
    <property type="match status" value="1"/>
</dbReference>
<dbReference type="Gene3D" id="2.40.50.140">
    <property type="entry name" value="Nucleic acid-binding proteins"/>
    <property type="match status" value="1"/>
</dbReference>
<dbReference type="InterPro" id="IPR012340">
    <property type="entry name" value="NA-bd_OB-fold"/>
</dbReference>
<dbReference type="FunFam" id="3.30.930.10:FF:000016">
    <property type="entry name" value="Asparagine--tRNA ligase"/>
    <property type="match status" value="1"/>
</dbReference>
<keyword evidence="3" id="KW-0436">Ligase</keyword>
<dbReference type="InterPro" id="IPR006195">
    <property type="entry name" value="aa-tRNA-synth_II"/>
</dbReference>
<keyword evidence="5" id="KW-0067">ATP-binding</keyword>
<dbReference type="FunCoup" id="I7MCP6">
    <property type="interactions" value="247"/>
</dbReference>